<proteinExistence type="predicted"/>
<sequence>METMRLIVTVSVGAGKSTFIRSVSEIEVVDTDTRATDETALLKQRSNTHRLSRCMVRGRCIPCHWIRE</sequence>
<organism evidence="1 2">
    <name type="scientific">Nostoc azollae (strain 0708)</name>
    <name type="common">Anabaena azollae (strain 0708)</name>
    <dbReference type="NCBI Taxonomy" id="551115"/>
    <lineage>
        <taxon>Bacteria</taxon>
        <taxon>Bacillati</taxon>
        <taxon>Cyanobacteriota</taxon>
        <taxon>Cyanophyceae</taxon>
        <taxon>Nostocales</taxon>
        <taxon>Nostocaceae</taxon>
        <taxon>Trichormus</taxon>
    </lineage>
</organism>
<protein>
    <submittedName>
        <fullName evidence="1">Uncharacterized protein</fullName>
    </submittedName>
</protein>
<dbReference type="KEGG" id="naz:Aazo_0239"/>
<reference evidence="1 2" key="1">
    <citation type="journal article" date="2010" name="PLoS ONE">
        <title>Genome erosion in a nitrogen-fixing vertically transmitted endosymbiotic multicellular cyanobacterium.</title>
        <authorList>
            <person name="Ran L."/>
            <person name="Larsson J."/>
            <person name="Vigil-Stenman T."/>
            <person name="Nylander J.A."/>
            <person name="Ininbergs K."/>
            <person name="Zheng W.W."/>
            <person name="Lapidus A."/>
            <person name="Lowry S."/>
            <person name="Haselkorn R."/>
            <person name="Bergman B."/>
        </authorList>
    </citation>
    <scope>NUCLEOTIDE SEQUENCE [LARGE SCALE GENOMIC DNA]</scope>
    <source>
        <strain evidence="1 2">0708</strain>
    </source>
</reference>
<dbReference type="eggNOG" id="COG2229">
    <property type="taxonomic scope" value="Bacteria"/>
</dbReference>
<evidence type="ECO:0000313" key="1">
    <source>
        <dbReference type="EMBL" id="ADI62852.1"/>
    </source>
</evidence>
<dbReference type="EMBL" id="CP002059">
    <property type="protein sequence ID" value="ADI62852.1"/>
    <property type="molecule type" value="Genomic_DNA"/>
</dbReference>
<dbReference type="Proteomes" id="UP000001511">
    <property type="component" value="Chromosome"/>
</dbReference>
<dbReference type="AlphaFoldDB" id="D7DYM9"/>
<dbReference type="STRING" id="551115.Aazo_0239"/>
<gene>
    <name evidence="1" type="ordered locus">Aazo_0239</name>
</gene>
<evidence type="ECO:0000313" key="2">
    <source>
        <dbReference type="Proteomes" id="UP000001511"/>
    </source>
</evidence>
<accession>D7DYM9</accession>
<keyword evidence="2" id="KW-1185">Reference proteome</keyword>
<name>D7DYM9_NOSA0</name>
<dbReference type="HOGENOM" id="CLU_2789778_0_0_3"/>